<dbReference type="GO" id="GO:0008422">
    <property type="term" value="F:beta-glucosidase activity"/>
    <property type="evidence" value="ECO:0007669"/>
    <property type="project" value="TreeGrafter"/>
</dbReference>
<evidence type="ECO:0000256" key="4">
    <source>
        <dbReference type="RuleBase" id="RU361161"/>
    </source>
</evidence>
<evidence type="ECO:0000259" key="6">
    <source>
        <dbReference type="SMART" id="SM01217"/>
    </source>
</evidence>
<dbReference type="Gene3D" id="3.20.20.300">
    <property type="entry name" value="Glycoside hydrolase, family 3, N-terminal domain"/>
    <property type="match status" value="1"/>
</dbReference>
<dbReference type="InterPro" id="IPR036881">
    <property type="entry name" value="Glyco_hydro_3_C_sf"/>
</dbReference>
<dbReference type="AlphaFoldDB" id="A0A921EL80"/>
<protein>
    <submittedName>
        <fullName evidence="7">Glycoside hydrolase family 3 C-terminal domain-containing protein</fullName>
    </submittedName>
</protein>
<name>A0A921EL80_9ACTN</name>
<dbReference type="InterPro" id="IPR019800">
    <property type="entry name" value="Glyco_hydro_3_AS"/>
</dbReference>
<comment type="caution">
    <text evidence="7">The sequence shown here is derived from an EMBL/GenBank/DDBJ whole genome shotgun (WGS) entry which is preliminary data.</text>
</comment>
<reference evidence="7" key="1">
    <citation type="journal article" date="2021" name="PeerJ">
        <title>Extensive microbial diversity within the chicken gut microbiome revealed by metagenomics and culture.</title>
        <authorList>
            <person name="Gilroy R."/>
            <person name="Ravi A."/>
            <person name="Getino M."/>
            <person name="Pursley I."/>
            <person name="Horton D.L."/>
            <person name="Alikhan N.F."/>
            <person name="Baker D."/>
            <person name="Gharbi K."/>
            <person name="Hall N."/>
            <person name="Watson M."/>
            <person name="Adriaenssens E.M."/>
            <person name="Foster-Nyarko E."/>
            <person name="Jarju S."/>
            <person name="Secka A."/>
            <person name="Antonio M."/>
            <person name="Oren A."/>
            <person name="Chaudhuri R.R."/>
            <person name="La Ragione R."/>
            <person name="Hildebrand F."/>
            <person name="Pallen M.J."/>
        </authorList>
    </citation>
    <scope>NUCLEOTIDE SEQUENCE</scope>
    <source>
        <strain evidence="7">ChiGjej3B3-7470</strain>
    </source>
</reference>
<dbReference type="Proteomes" id="UP000712713">
    <property type="component" value="Unassembled WGS sequence"/>
</dbReference>
<accession>A0A921EL80</accession>
<dbReference type="GO" id="GO:0009251">
    <property type="term" value="P:glucan catabolic process"/>
    <property type="evidence" value="ECO:0007669"/>
    <property type="project" value="TreeGrafter"/>
</dbReference>
<dbReference type="SMART" id="SM01217">
    <property type="entry name" value="Fn3_like"/>
    <property type="match status" value="1"/>
</dbReference>
<evidence type="ECO:0000313" key="7">
    <source>
        <dbReference type="EMBL" id="HJE50608.1"/>
    </source>
</evidence>
<keyword evidence="2 4" id="KW-0378">Hydrolase</keyword>
<dbReference type="InterPro" id="IPR026891">
    <property type="entry name" value="Fn3-like"/>
</dbReference>
<dbReference type="InterPro" id="IPR002772">
    <property type="entry name" value="Glyco_hydro_3_C"/>
</dbReference>
<reference evidence="7" key="2">
    <citation type="submission" date="2021-09" db="EMBL/GenBank/DDBJ databases">
        <authorList>
            <person name="Gilroy R."/>
        </authorList>
    </citation>
    <scope>NUCLEOTIDE SEQUENCE</scope>
    <source>
        <strain evidence="7">ChiGjej3B3-7470</strain>
    </source>
</reference>
<evidence type="ECO:0000256" key="1">
    <source>
        <dbReference type="ARBA" id="ARBA00005336"/>
    </source>
</evidence>
<sequence>MHQWHDTSLSPRERAQALLAELTLEEKIGQLGSFWRHLVPGFSNLAEEEKAEATPQTEPDGDAGHDAAADDAHHDVAPMESEFSKDAVTWEHTIANGLGHLTRVFGTAPVTVAEGRQAIRDRQAEVTAASRFGIPAVVHEESLTGFTAYGATVYPAAIAWGATWRPELIEEMAAAIGEDLHAVGAHHSLAPLLDVVRDYRWGRVEETTGEDPYLVGTLGTAYVKGIQSAGIHATLKHFAGYAASRAGRNHAPISMGRRELEDYILPPFEMAVREGGVKSVMNSYCDIDGVPATASKYLLTEVLRDRWGFEGTVVSDYWSIAFLKATHRVAPDEATAGALALSAGLDVELPTTGMYFALAEALERGLVTQETIDTAVLRVLTQKAELGLLDPDYAHAGGDAPDRDLDSPHNRDVARRVAAESVVLLSNDGILPLADDTRSYAVVGPIWGDVKSFMGCYAFPNHVLMRHPGVPLGLDIRGLDEALRDRLGNVTFERGCGFTDGTDEELQAAVEAATSADVAILTVGDLAGMFGVGTSGEGCDVVDLALPGRQGELVEAVLSTGTPTILVLVTGRPYSLGEYADRCAAIVQAFMPGVEGGDVIADVLTGAINPSGRLPIAIPAHRGGQPGTYLVPTLGWISDGISNLDPRPLYPFGYGTSYTTFELSDAQVSADSMPVDGQVQYSVTVTNTGDRDGAETVQLYLEDPWAEVVRPLKQLIGYLKVDLAAGESARLTFDVHADRTSFTGSDYVRIVEPGEIKLSAGRSSEDRLEALAVEITGERRVVGEGRVLTTPVTVERTV</sequence>
<proteinExistence type="inferred from homology"/>
<feature type="domain" description="Fibronectin type III-like" evidence="6">
    <location>
        <begin position="695"/>
        <end position="764"/>
    </location>
</feature>
<dbReference type="InterPro" id="IPR001764">
    <property type="entry name" value="Glyco_hydro_3_N"/>
</dbReference>
<organism evidence="7 8">
    <name type="scientific">Tessaracoccus flavescens</name>
    <dbReference type="NCBI Taxonomy" id="399497"/>
    <lineage>
        <taxon>Bacteria</taxon>
        <taxon>Bacillati</taxon>
        <taxon>Actinomycetota</taxon>
        <taxon>Actinomycetes</taxon>
        <taxon>Propionibacteriales</taxon>
        <taxon>Propionibacteriaceae</taxon>
        <taxon>Tessaracoccus</taxon>
    </lineage>
</organism>
<dbReference type="InterPro" id="IPR050288">
    <property type="entry name" value="Cellulose_deg_GH3"/>
</dbReference>
<dbReference type="PANTHER" id="PTHR42715">
    <property type="entry name" value="BETA-GLUCOSIDASE"/>
    <property type="match status" value="1"/>
</dbReference>
<dbReference type="Gene3D" id="3.40.50.1700">
    <property type="entry name" value="Glycoside hydrolase family 3 C-terminal domain"/>
    <property type="match status" value="1"/>
</dbReference>
<evidence type="ECO:0000313" key="8">
    <source>
        <dbReference type="Proteomes" id="UP000712713"/>
    </source>
</evidence>
<dbReference type="InterPro" id="IPR036962">
    <property type="entry name" value="Glyco_hydro_3_N_sf"/>
</dbReference>
<dbReference type="SUPFAM" id="SSF51445">
    <property type="entry name" value="(Trans)glycosidases"/>
    <property type="match status" value="1"/>
</dbReference>
<evidence type="ECO:0000256" key="5">
    <source>
        <dbReference type="SAM" id="MobiDB-lite"/>
    </source>
</evidence>
<evidence type="ECO:0000256" key="3">
    <source>
        <dbReference type="ARBA" id="ARBA00023277"/>
    </source>
</evidence>
<dbReference type="InterPro" id="IPR013783">
    <property type="entry name" value="Ig-like_fold"/>
</dbReference>
<dbReference type="EMBL" id="DYZF01000032">
    <property type="protein sequence ID" value="HJE50608.1"/>
    <property type="molecule type" value="Genomic_DNA"/>
</dbReference>
<keyword evidence="3" id="KW-0119">Carbohydrate metabolism</keyword>
<dbReference type="Pfam" id="PF01915">
    <property type="entry name" value="Glyco_hydro_3_C"/>
    <property type="match status" value="1"/>
</dbReference>
<evidence type="ECO:0000256" key="2">
    <source>
        <dbReference type="ARBA" id="ARBA00022801"/>
    </source>
</evidence>
<dbReference type="PANTHER" id="PTHR42715:SF10">
    <property type="entry name" value="BETA-GLUCOSIDASE"/>
    <property type="match status" value="1"/>
</dbReference>
<dbReference type="PROSITE" id="PS00775">
    <property type="entry name" value="GLYCOSYL_HYDROL_F3"/>
    <property type="match status" value="1"/>
</dbReference>
<dbReference type="Gene3D" id="2.60.40.10">
    <property type="entry name" value="Immunoglobulins"/>
    <property type="match status" value="1"/>
</dbReference>
<dbReference type="Pfam" id="PF14310">
    <property type="entry name" value="Fn3-like"/>
    <property type="match status" value="1"/>
</dbReference>
<feature type="region of interest" description="Disordered" evidence="5">
    <location>
        <begin position="48"/>
        <end position="69"/>
    </location>
</feature>
<dbReference type="Pfam" id="PF00933">
    <property type="entry name" value="Glyco_hydro_3"/>
    <property type="match status" value="1"/>
</dbReference>
<gene>
    <name evidence="7" type="ORF">K8V15_01265</name>
</gene>
<dbReference type="PRINTS" id="PR00133">
    <property type="entry name" value="GLHYDRLASE3"/>
</dbReference>
<comment type="similarity">
    <text evidence="1 4">Belongs to the glycosyl hydrolase 3 family.</text>
</comment>
<keyword evidence="4" id="KW-0326">Glycosidase</keyword>
<dbReference type="SUPFAM" id="SSF52279">
    <property type="entry name" value="Beta-D-glucan exohydrolase, C-terminal domain"/>
    <property type="match status" value="1"/>
</dbReference>
<dbReference type="InterPro" id="IPR017853">
    <property type="entry name" value="GH"/>
</dbReference>